<dbReference type="AlphaFoldDB" id="A0A9W9NC65"/>
<dbReference type="InterPro" id="IPR001251">
    <property type="entry name" value="CRAL-TRIO_dom"/>
</dbReference>
<dbReference type="InterPro" id="IPR036273">
    <property type="entry name" value="CRAL/TRIO_N_dom_sf"/>
</dbReference>
<dbReference type="OrthoDB" id="43460at2759"/>
<dbReference type="InterPro" id="IPR011074">
    <property type="entry name" value="CRAL/TRIO_N_dom"/>
</dbReference>
<dbReference type="InterPro" id="IPR036865">
    <property type="entry name" value="CRAL-TRIO_dom_sf"/>
</dbReference>
<dbReference type="SMART" id="SM00516">
    <property type="entry name" value="SEC14"/>
    <property type="match status" value="1"/>
</dbReference>
<keyword evidence="4" id="KW-1185">Reference proteome</keyword>
<dbReference type="GeneID" id="83206731"/>
<dbReference type="SUPFAM" id="SSF46938">
    <property type="entry name" value="CRAL/TRIO N-terminal domain"/>
    <property type="match status" value="1"/>
</dbReference>
<proteinExistence type="predicted"/>
<dbReference type="CDD" id="cd00170">
    <property type="entry name" value="SEC14"/>
    <property type="match status" value="1"/>
</dbReference>
<reference evidence="3" key="1">
    <citation type="submission" date="2022-11" db="EMBL/GenBank/DDBJ databases">
        <authorList>
            <person name="Petersen C."/>
        </authorList>
    </citation>
    <scope>NUCLEOTIDE SEQUENCE</scope>
    <source>
        <strain evidence="3">IBT 19713</strain>
    </source>
</reference>
<dbReference type="PROSITE" id="PS50191">
    <property type="entry name" value="CRAL_TRIO"/>
    <property type="match status" value="1"/>
</dbReference>
<feature type="region of interest" description="Disordered" evidence="1">
    <location>
        <begin position="417"/>
        <end position="463"/>
    </location>
</feature>
<organism evidence="3 4">
    <name type="scientific">Penicillium chermesinum</name>
    <dbReference type="NCBI Taxonomy" id="63820"/>
    <lineage>
        <taxon>Eukaryota</taxon>
        <taxon>Fungi</taxon>
        <taxon>Dikarya</taxon>
        <taxon>Ascomycota</taxon>
        <taxon>Pezizomycotina</taxon>
        <taxon>Eurotiomycetes</taxon>
        <taxon>Eurotiomycetidae</taxon>
        <taxon>Eurotiales</taxon>
        <taxon>Aspergillaceae</taxon>
        <taxon>Penicillium</taxon>
    </lineage>
</organism>
<protein>
    <recommendedName>
        <fullName evidence="2">CRAL-TRIO domain-containing protein</fullName>
    </recommendedName>
</protein>
<accession>A0A9W9NC65</accession>
<comment type="caution">
    <text evidence="3">The sequence shown here is derived from an EMBL/GenBank/DDBJ whole genome shotgun (WGS) entry which is preliminary data.</text>
</comment>
<dbReference type="Pfam" id="PF03765">
    <property type="entry name" value="CRAL_TRIO_N"/>
    <property type="match status" value="1"/>
</dbReference>
<dbReference type="Gene3D" id="3.40.525.10">
    <property type="entry name" value="CRAL-TRIO lipid binding domain"/>
    <property type="match status" value="1"/>
</dbReference>
<evidence type="ECO:0000313" key="3">
    <source>
        <dbReference type="EMBL" id="KAJ5217124.1"/>
    </source>
</evidence>
<dbReference type="SMART" id="SM01100">
    <property type="entry name" value="CRAL_TRIO_N"/>
    <property type="match status" value="1"/>
</dbReference>
<dbReference type="EMBL" id="JAPQKS010000008">
    <property type="protein sequence ID" value="KAJ5217124.1"/>
    <property type="molecule type" value="Genomic_DNA"/>
</dbReference>
<name>A0A9W9NC65_9EURO</name>
<reference evidence="3" key="2">
    <citation type="journal article" date="2023" name="IMA Fungus">
        <title>Comparative genomic study of the Penicillium genus elucidates a diverse pangenome and 15 lateral gene transfer events.</title>
        <authorList>
            <person name="Petersen C."/>
            <person name="Sorensen T."/>
            <person name="Nielsen M.R."/>
            <person name="Sondergaard T.E."/>
            <person name="Sorensen J.L."/>
            <person name="Fitzpatrick D.A."/>
            <person name="Frisvad J.C."/>
            <person name="Nielsen K.L."/>
        </authorList>
    </citation>
    <scope>NUCLEOTIDE SEQUENCE</scope>
    <source>
        <strain evidence="3">IBT 19713</strain>
    </source>
</reference>
<sequence length="463" mass="51826">MSGSEKTAPGHVGNLTAAQEENVRQLWKILIESWDKSTGSTERASVAPSGTTNGRFSLMRTPTQVKEGASVSLPPKLAASLHDLKTGPNEISAIQSLLPKFPGEQFLAAYLGFLKQDHPDAVLLRYLRAEKWDVSKAWIKLVSALNWRANEYKVDEEVMPKGEPHAVEVLKTSKDASQRKDAEGFMRLVRTGEGHVHGTDKEGRPILVIRAKLHDPSGQTPKGMNDFVIHLLETIRVTLVHPVETITILFDMGGFGYANWDLAPIKFIVDTFQSNYPECLGAIIYYNAPWGLLDPVVASKVRFQTGVDGLEELIPRSHIIKELGGEEDWEFEYLEPQQNENAKLQDTATRDNILAERKKLGQDLFAATLEWTQNPQDDTSWPKSSKRDYWRLDPYIRSRTILDRTGVIQGGGKVDFYPPVKGQAEAQSEQYQPAEVHKGCANEKSTQLESPQPKETGKEQLKE</sequence>
<dbReference type="Pfam" id="PF00650">
    <property type="entry name" value="CRAL_TRIO"/>
    <property type="match status" value="1"/>
</dbReference>
<dbReference type="SUPFAM" id="SSF52087">
    <property type="entry name" value="CRAL/TRIO domain"/>
    <property type="match status" value="1"/>
</dbReference>
<dbReference type="PANTHER" id="PTHR46590">
    <property type="entry name" value="PHOSPHATIDYLINOSITOL TRANSFER PROTEIN CSR1-RELATED"/>
    <property type="match status" value="1"/>
</dbReference>
<evidence type="ECO:0000259" key="2">
    <source>
        <dbReference type="PROSITE" id="PS50191"/>
    </source>
</evidence>
<feature type="domain" description="CRAL-TRIO" evidence="2">
    <location>
        <begin position="196"/>
        <end position="331"/>
    </location>
</feature>
<dbReference type="RefSeq" id="XP_058325995.1">
    <property type="nucleotide sequence ID" value="XM_058479427.1"/>
</dbReference>
<evidence type="ECO:0000256" key="1">
    <source>
        <dbReference type="SAM" id="MobiDB-lite"/>
    </source>
</evidence>
<dbReference type="Proteomes" id="UP001150941">
    <property type="component" value="Unassembled WGS sequence"/>
</dbReference>
<gene>
    <name evidence="3" type="ORF">N7468_010132</name>
</gene>
<evidence type="ECO:0000313" key="4">
    <source>
        <dbReference type="Proteomes" id="UP001150941"/>
    </source>
</evidence>
<dbReference type="PANTHER" id="PTHR46590:SF1">
    <property type="entry name" value="PHOSPHATIDYLINOSITOL TRANSFER PROTEIN CSR1"/>
    <property type="match status" value="1"/>
</dbReference>
<dbReference type="InterPro" id="IPR052432">
    <property type="entry name" value="PITP/CRAL-TRIO"/>
</dbReference>